<evidence type="ECO:0000313" key="2">
    <source>
        <dbReference type="EMBL" id="XBW08926.1"/>
    </source>
</evidence>
<dbReference type="PANTHER" id="PTHR43833:SF8">
    <property type="entry name" value="TRK SYSTEM POTASSIUM UPTAKE PROTEIN TRKA"/>
    <property type="match status" value="1"/>
</dbReference>
<dbReference type="EMBL" id="CP138335">
    <property type="protein sequence ID" value="XBW08926.1"/>
    <property type="molecule type" value="Genomic_DNA"/>
</dbReference>
<dbReference type="Gene3D" id="3.40.50.720">
    <property type="entry name" value="NAD(P)-binding Rossmann-like Domain"/>
    <property type="match status" value="1"/>
</dbReference>
<evidence type="ECO:0000259" key="1">
    <source>
        <dbReference type="PROSITE" id="PS51201"/>
    </source>
</evidence>
<name>A0AAU7VBP8_9ACTO</name>
<accession>A0AAU7VBP8</accession>
<dbReference type="AlphaFoldDB" id="A0AAU7VBP8"/>
<proteinExistence type="predicted"/>
<dbReference type="PROSITE" id="PS51201">
    <property type="entry name" value="RCK_N"/>
    <property type="match status" value="1"/>
</dbReference>
<dbReference type="InterPro" id="IPR036291">
    <property type="entry name" value="NAD(P)-bd_dom_sf"/>
</dbReference>
<dbReference type="PANTHER" id="PTHR43833">
    <property type="entry name" value="POTASSIUM CHANNEL PROTEIN 2-RELATED-RELATED"/>
    <property type="match status" value="1"/>
</dbReference>
<dbReference type="GO" id="GO:0006813">
    <property type="term" value="P:potassium ion transport"/>
    <property type="evidence" value="ECO:0007669"/>
    <property type="project" value="InterPro"/>
</dbReference>
<dbReference type="InterPro" id="IPR003148">
    <property type="entry name" value="RCK_N"/>
</dbReference>
<reference evidence="2" key="1">
    <citation type="submission" date="2023-11" db="EMBL/GenBank/DDBJ databases">
        <title>Scrofimicrobium hongkongense sp. nov., isolated from a patient with peritonitis.</title>
        <authorList>
            <person name="Lao H.Y."/>
            <person name="Wong A.Y.P."/>
            <person name="Ng T.L."/>
            <person name="Wong R.Y.L."/>
            <person name="Yau M.C.Y."/>
            <person name="Lam J.Y.W."/>
            <person name="Siu G.K.H."/>
        </authorList>
    </citation>
    <scope>NUCLEOTIDE SEQUENCE</scope>
    <source>
        <strain evidence="2">R131</strain>
    </source>
</reference>
<dbReference type="KEGG" id="sapp:SAC06_05060"/>
<dbReference type="InterPro" id="IPR050721">
    <property type="entry name" value="Trk_Ktr_HKT_K-transport"/>
</dbReference>
<organism evidence="2">
    <name type="scientific">Scrofimicrobium appendicitidis</name>
    <dbReference type="NCBI Taxonomy" id="3079930"/>
    <lineage>
        <taxon>Bacteria</taxon>
        <taxon>Bacillati</taxon>
        <taxon>Actinomycetota</taxon>
        <taxon>Actinomycetes</taxon>
        <taxon>Actinomycetales</taxon>
        <taxon>Actinomycetaceae</taxon>
        <taxon>Scrofimicrobium</taxon>
    </lineage>
</organism>
<dbReference type="RefSeq" id="WP_350259126.1">
    <property type="nucleotide sequence ID" value="NZ_CP138335.1"/>
</dbReference>
<dbReference type="SUPFAM" id="SSF51735">
    <property type="entry name" value="NAD(P)-binding Rossmann-fold domains"/>
    <property type="match status" value="1"/>
</dbReference>
<gene>
    <name evidence="2" type="ORF">SAC06_05060</name>
</gene>
<dbReference type="Pfam" id="PF02254">
    <property type="entry name" value="TrkA_N"/>
    <property type="match status" value="1"/>
</dbReference>
<protein>
    <submittedName>
        <fullName evidence="2">TrkA family potassium uptake protein</fullName>
    </submittedName>
</protein>
<feature type="domain" description="RCK N-terminal" evidence="1">
    <location>
        <begin position="1"/>
        <end position="118"/>
    </location>
</feature>
<sequence>MHFVIMGCGRVGARAATELDSAGHSVAIIDRRTVAFERLSDDFSGQRVTGNGLHRAVLERAGIAEAYAFAALTNGDNSNIIAARTVHQIYQVQQVVARIYDPDRAELYERMGIPTVASVKRTTAAVLKRLLPASATIAWDDPTGAVSLLRVRPSAAWIGVPFSQIEQRGGCRVAFVSRLAGIRVAEPKMVVQEHDELVIAQSGTEPGALRKLLSHAPEGELR</sequence>